<feature type="compositionally biased region" description="Polar residues" evidence="2">
    <location>
        <begin position="1639"/>
        <end position="1652"/>
    </location>
</feature>
<dbReference type="Pfam" id="PF00168">
    <property type="entry name" value="C2"/>
    <property type="match status" value="1"/>
</dbReference>
<dbReference type="Gene3D" id="2.60.40.150">
    <property type="entry name" value="C2 domain"/>
    <property type="match status" value="1"/>
</dbReference>
<dbReference type="OMA" id="CATERTF"/>
<feature type="compositionally biased region" description="Polar residues" evidence="2">
    <location>
        <begin position="1517"/>
        <end position="1531"/>
    </location>
</feature>
<dbReference type="eggNOG" id="KOG1013">
    <property type="taxonomic scope" value="Eukaryota"/>
</dbReference>
<evidence type="ECO:0000259" key="4">
    <source>
        <dbReference type="PROSITE" id="PS50010"/>
    </source>
</evidence>
<feature type="compositionally biased region" description="Polar residues" evidence="2">
    <location>
        <begin position="1620"/>
        <end position="1630"/>
    </location>
</feature>
<feature type="region of interest" description="Disordered" evidence="2">
    <location>
        <begin position="1296"/>
        <end position="1343"/>
    </location>
</feature>
<dbReference type="Gene3D" id="2.30.42.10">
    <property type="match status" value="1"/>
</dbReference>
<feature type="compositionally biased region" description="Basic residues" evidence="2">
    <location>
        <begin position="35"/>
        <end position="50"/>
    </location>
</feature>
<feature type="region of interest" description="Disordered" evidence="2">
    <location>
        <begin position="1553"/>
        <end position="1580"/>
    </location>
</feature>
<feature type="compositionally biased region" description="Polar residues" evidence="2">
    <location>
        <begin position="1553"/>
        <end position="1562"/>
    </location>
</feature>
<evidence type="ECO:0000256" key="2">
    <source>
        <dbReference type="SAM" id="MobiDB-lite"/>
    </source>
</evidence>
<accession>A0A139WMZ8</accession>
<proteinExistence type="predicted"/>
<name>A0A139WMZ8_TRICA</name>
<dbReference type="Proteomes" id="UP000007266">
    <property type="component" value="Linkage group 2"/>
</dbReference>
<sequence length="2046" mass="231095">MLKWTVMARREADKSDALRRPTADASTSETTPKSNKTKRRHSSGHRRSGGRRSSLGLEMDKENQFTSTPIKSFEDHHQFDALRDVSNLTPNRRVLSAKKCRRSASPSSHRKHKKKKLCLNPSHRKEFGEGKNYFRPFETVDSHIEGVLVDKDLSGELRVKRRIQDTYAPTLPTFTTEYSPCFMRDAHCLYNFTPAKATPLGKYLALDQDTPHPSKKPKIDHVSDFLHQINFITSPEDDKLTCPTMESKSTLTLREESKVSPLVKKLVDLRFSQLSCDKDTCKNNSSLINDLSLDQIVDAILNSSAESAANKENESNETHEENLINTENERHVATSFDRCSSDSGFKSSTTEYSHQLEGNFQCKCKTSTPNAALCDKTIININETFNERCVDVINPRKRPSSTPNDDNNAKRAYLDKSEEDNVYCTLKRQRCIRRRRTDDEKKMSAKKSRKVDEPIIGDESFDSNISGKIAEDNSTPLNETFTLLTPVDNSRRFRRCLLFESPTSLSESASTTNSSLRDVRGTMDLNIRCENDELYANIIRCKDLYRPNGKQINAYVKVALSDRLGDNRRKRNGILQRTAVQADSSKPFFNHTFKFPLQKESLQKRLHIEVWHRDRSSRTSEFLGCMSFDVRHVYTKDISGSYRLLPQSSGRCQNIPISVEPLDREAEEDCQPIMCESQSSVDEIMSLDGLDNDLKKATNKAILSEQQKYADENLFLRYLELDPTEGPEAIPAAMQRKATGNKNGRTPFTQTKKLTRAPKSGFGFSVVWTHPPRIERVEKGLPAEKAGILPGDYIIFVDKHNVVMMPEIDILNLIRSYGSQLTLEIFRRNAAKNGSVPSVRRLNSTGTCSTTGLPISSNLVQRRPSTVCSTNTASVDYNRRKLHLPQVTFSAEKASNNQEENRTKAMYQLIHKEQQYATGLQFAVTRFVSALAERRDLITPSEHKILFQNSEEILRVTEDILDNLVHEEGVHNLIRTYHAKLNEITAAYRRYCSGIKKADCVLANKTKNSNSEFVRFLHTPSIPRRRPDITAFIHKPLEHYREVLKAFTVIQSHTKPNHEDYPVINQLVHDLQHTYREITVEAGLMEPMGEGRPLLSVQDLENRLVFTKCKPFVLNKPGRQWIFGGDLGRVEGRNVRQYWTLLFSDLLLFAKVSRDRVLFIIEDPLPLAHITDMFFNVRKKDTEFRITVTPGGRLASSPTVHCGPDLSRTPKKNTGKRTVILRAPTTELKAVWQNLLQRQIFHVNAGMDGSSFSSPLESPDAPITSSVATLQSAESLSFRRQVRLCSGHCSEPVDNSCLPAQNRSPRHHQPSLPTQTSLTKTPDTPSANISSQSSSEQSQAFTSHFTSESSLVPKYYLPEEPQSPSAILTPSTEISSDADAHNSEDIDFLKFDEDPWDITNFDYDLSSLNIDGLSTKKMQKQIDALIEHKCKQLSKNNSGKGNAIHLEKWMKGHLDSDIADEAELEPLSEEWTEEMLRKRSEELQLIDAQGNVTSRNDTRRIESRCEDNNLSDHDQSPSKSTTTESQVTVRSSPLVPETVPVCRQCHKNCLPSVNNSVKSARSNNNTENPKKDENDNKDEDDWRPLLLMGLSAINPAASLVKLDPFSTPIPQINVAPPTPESSTKTGSTSDQKQKDGSCSCRNSRPELNNLELSNEVDISPDDSPQTEEHPYHSLSSSNLTLRRYGTVSSLERLGTDEHEDNWDERYSSDEENEERGGIDNEAFYHSSIKSWTAKAGSFVAEKMSFFERLGEDYRSTGRFFERYLKTAETTVNGDDVQEDETSGATSGEEIWGTPTSGGEMEDPLSSPNYEGKQSPYDGSISSDNGDDTELMMDELLMTPPITGAIMRGLLPRRTLEPLIEEDFSESCSPSSSGTPTEPSMSPEQGNGTGDVADKCSTAVENRIETPEMGSAVTTSEATAVPKIHRSESYRKIVEAAEEDYDDALGFFDRFKPTVKFINIERVPRAKSAKIFEFFNMRRERRIHQTIPEGKQLIKIFSKEGTISDNVPTSYAEKPLSPRRLKDKQMDRRFWKQLSRRRGNKMSNLPA</sequence>
<feature type="compositionally biased region" description="Polar residues" evidence="2">
    <location>
        <begin position="1362"/>
        <end position="1375"/>
    </location>
</feature>
<dbReference type="GO" id="GO:0005634">
    <property type="term" value="C:nucleus"/>
    <property type="evidence" value="ECO:0000318"/>
    <property type="project" value="GO_Central"/>
</dbReference>
<protein>
    <submittedName>
        <fullName evidence="6">Uncharacterized protein</fullName>
    </submittedName>
</protein>
<dbReference type="SUPFAM" id="SSF50156">
    <property type="entry name" value="PDZ domain-like"/>
    <property type="match status" value="1"/>
</dbReference>
<organism evidence="6 7">
    <name type="scientific">Tribolium castaneum</name>
    <name type="common">Red flour beetle</name>
    <dbReference type="NCBI Taxonomy" id="7070"/>
    <lineage>
        <taxon>Eukaryota</taxon>
        <taxon>Metazoa</taxon>
        <taxon>Ecdysozoa</taxon>
        <taxon>Arthropoda</taxon>
        <taxon>Hexapoda</taxon>
        <taxon>Insecta</taxon>
        <taxon>Pterygota</taxon>
        <taxon>Neoptera</taxon>
        <taxon>Endopterygota</taxon>
        <taxon>Coleoptera</taxon>
        <taxon>Polyphaga</taxon>
        <taxon>Cucujiformia</taxon>
        <taxon>Tenebrionidae</taxon>
        <taxon>Tenebrionidae incertae sedis</taxon>
        <taxon>Tribolium</taxon>
    </lineage>
</organism>
<feature type="compositionally biased region" description="Low complexity" evidence="2">
    <location>
        <begin position="1865"/>
        <end position="1883"/>
    </location>
</feature>
<dbReference type="InterPro" id="IPR032057">
    <property type="entry name" value="DUF4799"/>
</dbReference>
<dbReference type="SUPFAM" id="SSF49562">
    <property type="entry name" value="C2 domain (Calcium/lipid-binding domain, CaLB)"/>
    <property type="match status" value="1"/>
</dbReference>
<feature type="compositionally biased region" description="Polar residues" evidence="2">
    <location>
        <begin position="1311"/>
        <end position="1329"/>
    </location>
</feature>
<keyword evidence="7" id="KW-1185">Reference proteome</keyword>
<feature type="domain" description="C2" evidence="3">
    <location>
        <begin position="515"/>
        <end position="645"/>
    </location>
</feature>
<reference evidence="6 7" key="1">
    <citation type="journal article" date="2008" name="Nature">
        <title>The genome of the model beetle and pest Tribolium castaneum.</title>
        <authorList>
            <consortium name="Tribolium Genome Sequencing Consortium"/>
            <person name="Richards S."/>
            <person name="Gibbs R.A."/>
            <person name="Weinstock G.M."/>
            <person name="Brown S.J."/>
            <person name="Denell R."/>
            <person name="Beeman R.W."/>
            <person name="Gibbs R."/>
            <person name="Beeman R.W."/>
            <person name="Brown S.J."/>
            <person name="Bucher G."/>
            <person name="Friedrich M."/>
            <person name="Grimmelikhuijzen C.J."/>
            <person name="Klingler M."/>
            <person name="Lorenzen M."/>
            <person name="Richards S."/>
            <person name="Roth S."/>
            <person name="Schroder R."/>
            <person name="Tautz D."/>
            <person name="Zdobnov E.M."/>
            <person name="Muzny D."/>
            <person name="Gibbs R.A."/>
            <person name="Weinstock G.M."/>
            <person name="Attaway T."/>
            <person name="Bell S."/>
            <person name="Buhay C.J."/>
            <person name="Chandrabose M.N."/>
            <person name="Chavez D."/>
            <person name="Clerk-Blankenburg K.P."/>
            <person name="Cree A."/>
            <person name="Dao M."/>
            <person name="Davis C."/>
            <person name="Chacko J."/>
            <person name="Dinh H."/>
            <person name="Dugan-Rocha S."/>
            <person name="Fowler G."/>
            <person name="Garner T.T."/>
            <person name="Garnes J."/>
            <person name="Gnirke A."/>
            <person name="Hawes A."/>
            <person name="Hernandez J."/>
            <person name="Hines S."/>
            <person name="Holder M."/>
            <person name="Hume J."/>
            <person name="Jhangiani S.N."/>
            <person name="Joshi V."/>
            <person name="Khan Z.M."/>
            <person name="Jackson L."/>
            <person name="Kovar C."/>
            <person name="Kowis A."/>
            <person name="Lee S."/>
            <person name="Lewis L.R."/>
            <person name="Margolis J."/>
            <person name="Morgan M."/>
            <person name="Nazareth L.V."/>
            <person name="Nguyen N."/>
            <person name="Okwuonu G."/>
            <person name="Parker D."/>
            <person name="Richards S."/>
            <person name="Ruiz S.J."/>
            <person name="Santibanez J."/>
            <person name="Savard J."/>
            <person name="Scherer S.E."/>
            <person name="Schneider B."/>
            <person name="Sodergren E."/>
            <person name="Tautz D."/>
            <person name="Vattahil S."/>
            <person name="Villasana D."/>
            <person name="White C.S."/>
            <person name="Wright R."/>
            <person name="Park Y."/>
            <person name="Beeman R.W."/>
            <person name="Lord J."/>
            <person name="Oppert B."/>
            <person name="Lorenzen M."/>
            <person name="Brown S."/>
            <person name="Wang L."/>
            <person name="Savard J."/>
            <person name="Tautz D."/>
            <person name="Richards S."/>
            <person name="Weinstock G."/>
            <person name="Gibbs R.A."/>
            <person name="Liu Y."/>
            <person name="Worley K."/>
            <person name="Weinstock G."/>
            <person name="Elsik C.G."/>
            <person name="Reese J.T."/>
            <person name="Elhaik E."/>
            <person name="Landan G."/>
            <person name="Graur D."/>
            <person name="Arensburger P."/>
            <person name="Atkinson P."/>
            <person name="Beeman R.W."/>
            <person name="Beidler J."/>
            <person name="Brown S.J."/>
            <person name="Demuth J.P."/>
            <person name="Drury D.W."/>
            <person name="Du Y.Z."/>
            <person name="Fujiwara H."/>
            <person name="Lorenzen M."/>
            <person name="Maselli V."/>
            <person name="Osanai M."/>
            <person name="Park Y."/>
            <person name="Robertson H.M."/>
            <person name="Tu Z."/>
            <person name="Wang J.J."/>
            <person name="Wang S."/>
            <person name="Richards S."/>
            <person name="Song H."/>
            <person name="Zhang L."/>
            <person name="Sodergren E."/>
            <person name="Werner D."/>
            <person name="Stanke M."/>
            <person name="Morgenstern B."/>
            <person name="Solovyev V."/>
            <person name="Kosarev P."/>
            <person name="Brown G."/>
            <person name="Chen H.C."/>
            <person name="Ermolaeva O."/>
            <person name="Hlavina W."/>
            <person name="Kapustin Y."/>
            <person name="Kiryutin B."/>
            <person name="Kitts P."/>
            <person name="Maglott D."/>
            <person name="Pruitt K."/>
            <person name="Sapojnikov V."/>
            <person name="Souvorov A."/>
            <person name="Mackey A.J."/>
            <person name="Waterhouse R.M."/>
            <person name="Wyder S."/>
            <person name="Zdobnov E.M."/>
            <person name="Zdobnov E.M."/>
            <person name="Wyder S."/>
            <person name="Kriventseva E.V."/>
            <person name="Kadowaki T."/>
            <person name="Bork P."/>
            <person name="Aranda M."/>
            <person name="Bao R."/>
            <person name="Beermann A."/>
            <person name="Berns N."/>
            <person name="Bolognesi R."/>
            <person name="Bonneton F."/>
            <person name="Bopp D."/>
            <person name="Brown S.J."/>
            <person name="Bucher G."/>
            <person name="Butts T."/>
            <person name="Chaumot A."/>
            <person name="Denell R.E."/>
            <person name="Ferrier D.E."/>
            <person name="Friedrich M."/>
            <person name="Gordon C.M."/>
            <person name="Jindra M."/>
            <person name="Klingler M."/>
            <person name="Lan Q."/>
            <person name="Lattorff H.M."/>
            <person name="Laudet V."/>
            <person name="von Levetsow C."/>
            <person name="Liu Z."/>
            <person name="Lutz R."/>
            <person name="Lynch J.A."/>
            <person name="da Fonseca R.N."/>
            <person name="Posnien N."/>
            <person name="Reuter R."/>
            <person name="Roth S."/>
            <person name="Savard J."/>
            <person name="Schinko J.B."/>
            <person name="Schmitt C."/>
            <person name="Schoppmeier M."/>
            <person name="Schroder R."/>
            <person name="Shippy T.D."/>
            <person name="Simonnet F."/>
            <person name="Marques-Souza H."/>
            <person name="Tautz D."/>
            <person name="Tomoyasu Y."/>
            <person name="Trauner J."/>
            <person name="Van der Zee M."/>
            <person name="Vervoort M."/>
            <person name="Wittkopp N."/>
            <person name="Wimmer E.A."/>
            <person name="Yang X."/>
            <person name="Jones A.K."/>
            <person name="Sattelle D.B."/>
            <person name="Ebert P.R."/>
            <person name="Nelson D."/>
            <person name="Scott J.G."/>
            <person name="Beeman R.W."/>
            <person name="Muthukrishnan S."/>
            <person name="Kramer K.J."/>
            <person name="Arakane Y."/>
            <person name="Beeman R.W."/>
            <person name="Zhu Q."/>
            <person name="Hogenkamp D."/>
            <person name="Dixit R."/>
            <person name="Oppert B."/>
            <person name="Jiang H."/>
            <person name="Zou Z."/>
            <person name="Marshall J."/>
            <person name="Elpidina E."/>
            <person name="Vinokurov K."/>
            <person name="Oppert C."/>
            <person name="Zou Z."/>
            <person name="Evans J."/>
            <person name="Lu Z."/>
            <person name="Zhao P."/>
            <person name="Sumathipala N."/>
            <person name="Altincicek B."/>
            <person name="Vilcinskas A."/>
            <person name="Williams M."/>
            <person name="Hultmark D."/>
            <person name="Hetru C."/>
            <person name="Jiang H."/>
            <person name="Grimmelikhuijzen C.J."/>
            <person name="Hauser F."/>
            <person name="Cazzamali G."/>
            <person name="Williamson M."/>
            <person name="Park Y."/>
            <person name="Li B."/>
            <person name="Tanaka Y."/>
            <person name="Predel R."/>
            <person name="Neupert S."/>
            <person name="Schachtner J."/>
            <person name="Verleyen P."/>
            <person name="Raible F."/>
            <person name="Bork P."/>
            <person name="Friedrich M."/>
            <person name="Walden K.K."/>
            <person name="Robertson H.M."/>
            <person name="Angeli S."/>
            <person name="Foret S."/>
            <person name="Bucher G."/>
            <person name="Schuetz S."/>
            <person name="Maleszka R."/>
            <person name="Wimmer E.A."/>
            <person name="Beeman R.W."/>
            <person name="Lorenzen M."/>
            <person name="Tomoyasu Y."/>
            <person name="Miller S.C."/>
            <person name="Grossmann D."/>
            <person name="Bucher G."/>
        </authorList>
    </citation>
    <scope>NUCLEOTIDE SEQUENCE [LARGE SCALE GENOMIC DNA]</scope>
    <source>
        <strain evidence="6 7">Georgia GA2</strain>
    </source>
</reference>
<evidence type="ECO:0000313" key="6">
    <source>
        <dbReference type="EMBL" id="KYB29237.1"/>
    </source>
</evidence>
<feature type="region of interest" description="Disordered" evidence="2">
    <location>
        <begin position="1690"/>
        <end position="1716"/>
    </location>
</feature>
<dbReference type="Gene3D" id="2.30.29.30">
    <property type="entry name" value="Pleckstrin-homology domain (PH domain)/Phosphotyrosine-binding domain (PTB)"/>
    <property type="match status" value="1"/>
</dbReference>
<feature type="region of interest" description="Disordered" evidence="2">
    <location>
        <begin position="1610"/>
        <end position="1677"/>
    </location>
</feature>
<evidence type="ECO:0000259" key="3">
    <source>
        <dbReference type="PROSITE" id="PS50004"/>
    </source>
</evidence>
<feature type="compositionally biased region" description="Basic and acidic residues" evidence="2">
    <location>
        <begin position="1703"/>
        <end position="1716"/>
    </location>
</feature>
<dbReference type="PROSITE" id="PS50010">
    <property type="entry name" value="DH_2"/>
    <property type="match status" value="1"/>
</dbReference>
<feature type="domain" description="PDZ" evidence="5">
    <location>
        <begin position="751"/>
        <end position="829"/>
    </location>
</feature>
<dbReference type="InterPro" id="IPR035892">
    <property type="entry name" value="C2_domain_sf"/>
</dbReference>
<feature type="region of interest" description="Disordered" evidence="2">
    <location>
        <begin position="1487"/>
        <end position="1533"/>
    </location>
</feature>
<dbReference type="SMART" id="SM00325">
    <property type="entry name" value="RhoGEF"/>
    <property type="match status" value="1"/>
</dbReference>
<reference evidence="6 7" key="2">
    <citation type="journal article" date="2010" name="Nucleic Acids Res.">
        <title>BeetleBase in 2010: revisions to provide comprehensive genomic information for Tribolium castaneum.</title>
        <authorList>
            <person name="Kim H.S."/>
            <person name="Murphy T."/>
            <person name="Xia J."/>
            <person name="Caragea D."/>
            <person name="Park Y."/>
            <person name="Beeman R.W."/>
            <person name="Lorenzen M.D."/>
            <person name="Butcher S."/>
            <person name="Manak J.R."/>
            <person name="Brown S.J."/>
        </authorList>
    </citation>
    <scope>GENOME REANNOTATION</scope>
    <source>
        <strain evidence="6 7">Georgia GA2</strain>
    </source>
</reference>
<dbReference type="SUPFAM" id="SSF48065">
    <property type="entry name" value="DBL homology domain (DH-domain)"/>
    <property type="match status" value="1"/>
</dbReference>
<dbReference type="InterPro" id="IPR011993">
    <property type="entry name" value="PH-like_dom_sf"/>
</dbReference>
<feature type="compositionally biased region" description="Basic residues" evidence="2">
    <location>
        <begin position="95"/>
        <end position="116"/>
    </location>
</feature>
<feature type="region of interest" description="Disordered" evidence="2">
    <location>
        <begin position="1771"/>
        <end position="1827"/>
    </location>
</feature>
<feature type="region of interest" description="Disordered" evidence="2">
    <location>
        <begin position="1"/>
        <end position="60"/>
    </location>
</feature>
<feature type="coiled-coil region" evidence="1">
    <location>
        <begin position="302"/>
        <end position="329"/>
    </location>
</feature>
<dbReference type="InterPro" id="IPR000008">
    <property type="entry name" value="C2_dom"/>
</dbReference>
<dbReference type="EMBL" id="KQ971312">
    <property type="protein sequence ID" value="KYB29237.1"/>
    <property type="molecule type" value="Genomic_DNA"/>
</dbReference>
<dbReference type="eggNOG" id="KOG3522">
    <property type="taxonomic scope" value="Eukaryota"/>
</dbReference>
<dbReference type="Pfam" id="PF00621">
    <property type="entry name" value="RhoGEF"/>
    <property type="match status" value="1"/>
</dbReference>
<dbReference type="PROSITE" id="PS50106">
    <property type="entry name" value="PDZ"/>
    <property type="match status" value="1"/>
</dbReference>
<feature type="compositionally biased region" description="Low complexity" evidence="2">
    <location>
        <begin position="1330"/>
        <end position="1339"/>
    </location>
</feature>
<feature type="region of interest" description="Disordered" evidence="2">
    <location>
        <begin position="93"/>
        <end position="116"/>
    </location>
</feature>
<dbReference type="PROSITE" id="PS50004">
    <property type="entry name" value="C2"/>
    <property type="match status" value="1"/>
</dbReference>
<dbReference type="SMART" id="SM00228">
    <property type="entry name" value="PDZ"/>
    <property type="match status" value="1"/>
</dbReference>
<dbReference type="eggNOG" id="KOG3528">
    <property type="taxonomic scope" value="Eukaryota"/>
</dbReference>
<dbReference type="SUPFAM" id="SSF50729">
    <property type="entry name" value="PH domain-like"/>
    <property type="match status" value="1"/>
</dbReference>
<dbReference type="Gene3D" id="1.20.900.10">
    <property type="entry name" value="Dbl homology (DH) domain"/>
    <property type="match status" value="1"/>
</dbReference>
<feature type="compositionally biased region" description="Basic and acidic residues" evidence="2">
    <location>
        <begin position="1496"/>
        <end position="1516"/>
    </location>
</feature>
<evidence type="ECO:0000256" key="1">
    <source>
        <dbReference type="SAM" id="Coils"/>
    </source>
</evidence>
<feature type="compositionally biased region" description="Polar residues" evidence="2">
    <location>
        <begin position="24"/>
        <end position="34"/>
    </location>
</feature>
<dbReference type="Pfam" id="PF00595">
    <property type="entry name" value="PDZ"/>
    <property type="match status" value="1"/>
</dbReference>
<dbReference type="InterPro" id="IPR001478">
    <property type="entry name" value="PDZ"/>
</dbReference>
<dbReference type="FunCoup" id="A0A139WMZ8">
    <property type="interactions" value="11"/>
</dbReference>
<feature type="compositionally biased region" description="Basic and acidic residues" evidence="2">
    <location>
        <begin position="8"/>
        <end position="22"/>
    </location>
</feature>
<dbReference type="Pfam" id="PF16056">
    <property type="entry name" value="DUF4799"/>
    <property type="match status" value="1"/>
</dbReference>
<feature type="domain" description="DH" evidence="4">
    <location>
        <begin position="901"/>
        <end position="1081"/>
    </location>
</feature>
<evidence type="ECO:0000259" key="5">
    <source>
        <dbReference type="PROSITE" id="PS50106"/>
    </source>
</evidence>
<dbReference type="InParanoid" id="A0A139WMZ8"/>
<dbReference type="STRING" id="7070.A0A139WMZ8"/>
<keyword evidence="1" id="KW-0175">Coiled coil</keyword>
<feature type="region of interest" description="Disordered" evidence="2">
    <location>
        <begin position="1861"/>
        <end position="1893"/>
    </location>
</feature>
<gene>
    <name evidence="6" type="primary">AUGUSTUS-3.0.2_30997</name>
    <name evidence="6" type="ORF">TcasGA2_TC030997</name>
</gene>
<dbReference type="GO" id="GO:0005886">
    <property type="term" value="C:plasma membrane"/>
    <property type="evidence" value="ECO:0000318"/>
    <property type="project" value="GO_Central"/>
</dbReference>
<dbReference type="InterPro" id="IPR036034">
    <property type="entry name" value="PDZ_sf"/>
</dbReference>
<dbReference type="GO" id="GO:0005085">
    <property type="term" value="F:guanyl-nucleotide exchange factor activity"/>
    <property type="evidence" value="ECO:0007669"/>
    <property type="project" value="InterPro"/>
</dbReference>
<dbReference type="PANTHER" id="PTHR46848">
    <property type="entry name" value="REGULATOR OF G-PROTEIN SIGNALING 3"/>
    <property type="match status" value="1"/>
</dbReference>
<dbReference type="InterPro" id="IPR035899">
    <property type="entry name" value="DBL_dom_sf"/>
</dbReference>
<evidence type="ECO:0000313" key="7">
    <source>
        <dbReference type="Proteomes" id="UP000007266"/>
    </source>
</evidence>
<feature type="region of interest" description="Disordered" evidence="2">
    <location>
        <begin position="1356"/>
        <end position="1378"/>
    </location>
</feature>
<dbReference type="PANTHER" id="PTHR46848:SF1">
    <property type="entry name" value="REGULATOR OF G-PROTEIN SIGNALING 3"/>
    <property type="match status" value="1"/>
</dbReference>
<dbReference type="SMART" id="SM00239">
    <property type="entry name" value="C2"/>
    <property type="match status" value="1"/>
</dbReference>
<dbReference type="InterPro" id="IPR000219">
    <property type="entry name" value="DH_dom"/>
</dbReference>